<comment type="caution">
    <text evidence="3">The sequence shown here is derived from an EMBL/GenBank/DDBJ whole genome shotgun (WGS) entry which is preliminary data.</text>
</comment>
<dbReference type="STRING" id="419475.A8A54_05240"/>
<organism evidence="3 4">
    <name type="scientific">Brucella pseudogrignonensis</name>
    <dbReference type="NCBI Taxonomy" id="419475"/>
    <lineage>
        <taxon>Bacteria</taxon>
        <taxon>Pseudomonadati</taxon>
        <taxon>Pseudomonadota</taxon>
        <taxon>Alphaproteobacteria</taxon>
        <taxon>Hyphomicrobiales</taxon>
        <taxon>Brucellaceae</taxon>
        <taxon>Brucella/Ochrobactrum group</taxon>
        <taxon>Brucella</taxon>
    </lineage>
</organism>
<keyword evidence="3" id="KW-0808">Transferase</keyword>
<dbReference type="InterPro" id="IPR016181">
    <property type="entry name" value="Acyl_CoA_acyltransferase"/>
</dbReference>
<proteinExistence type="predicted"/>
<dbReference type="Pfam" id="PF00583">
    <property type="entry name" value="Acetyltransf_1"/>
    <property type="match status" value="1"/>
</dbReference>
<reference evidence="2 5" key="2">
    <citation type="submission" date="2018-11" db="EMBL/GenBank/DDBJ databases">
        <title>Genome sequencing and analysis.</title>
        <authorList>
            <person name="Huang Y.-T."/>
        </authorList>
    </citation>
    <scope>NUCLEOTIDE SEQUENCE [LARGE SCALE GENOMIC DNA]</scope>
    <source>
        <strain evidence="2 5">SHIN</strain>
    </source>
</reference>
<dbReference type="EMBL" id="PKQI01000003">
    <property type="protein sequence ID" value="NNV22161.1"/>
    <property type="molecule type" value="Genomic_DNA"/>
</dbReference>
<accession>A0A256GUD2</accession>
<feature type="domain" description="N-acetyltransferase" evidence="1">
    <location>
        <begin position="5"/>
        <end position="193"/>
    </location>
</feature>
<gene>
    <name evidence="3" type="ORF">CEV34_0153</name>
    <name evidence="2" type="ORF">EHE22_17235</name>
</gene>
<evidence type="ECO:0000313" key="3">
    <source>
        <dbReference type="EMBL" id="OYR30749.1"/>
    </source>
</evidence>
<sequence length="195" mass="21603">MAGLLKLRPAERHDAAEIAILVDISSHGFAHWLWQSVMHDCDAETVMEAGLRQMQEAGMEGWQGTTIAEWDGVTAGLSIGFTLDESLHELKPQNEVLAQIIALQCKVIGSRFIDSVAVYQKFRGKSIGRALVANEIEQAKLSGNASLSLITESHNSVALSLYRGYGFEEMERLEAVKRIGQDKVHDWVLLTRNVN</sequence>
<reference evidence="3 4" key="1">
    <citation type="submission" date="2017-07" db="EMBL/GenBank/DDBJ databases">
        <title>Phylogenetic study on the rhizospheric bacterium Ochrobactrum sp. A44.</title>
        <authorList>
            <person name="Krzyzanowska D.M."/>
            <person name="Ossowicki A."/>
            <person name="Rajewska M."/>
            <person name="Maciag T."/>
            <person name="Kaczynski Z."/>
            <person name="Czerwicka M."/>
            <person name="Jafra S."/>
        </authorList>
    </citation>
    <scope>NUCLEOTIDE SEQUENCE [LARGE SCALE GENOMIC DNA]</scope>
    <source>
        <strain evidence="3 4">CCUG 30717</strain>
    </source>
</reference>
<dbReference type="EMBL" id="NNRM01000003">
    <property type="protein sequence ID" value="OYR30749.1"/>
    <property type="molecule type" value="Genomic_DNA"/>
</dbReference>
<evidence type="ECO:0000313" key="2">
    <source>
        <dbReference type="EMBL" id="NNV22161.1"/>
    </source>
</evidence>
<evidence type="ECO:0000259" key="1">
    <source>
        <dbReference type="PROSITE" id="PS51186"/>
    </source>
</evidence>
<dbReference type="SUPFAM" id="SSF55729">
    <property type="entry name" value="Acyl-CoA N-acyltransferases (Nat)"/>
    <property type="match status" value="1"/>
</dbReference>
<keyword evidence="4" id="KW-1185">Reference proteome</keyword>
<evidence type="ECO:0000313" key="5">
    <source>
        <dbReference type="Proteomes" id="UP000526233"/>
    </source>
</evidence>
<dbReference type="AlphaFoldDB" id="A0A256GUD2"/>
<dbReference type="RefSeq" id="WP_007875139.1">
    <property type="nucleotide sequence ID" value="NZ_CAXURC020000001.1"/>
</dbReference>
<dbReference type="Proteomes" id="UP000526233">
    <property type="component" value="Unassembled WGS sequence"/>
</dbReference>
<dbReference type="InterPro" id="IPR000182">
    <property type="entry name" value="GNAT_dom"/>
</dbReference>
<name>A0A256GUD2_9HYPH</name>
<dbReference type="GO" id="GO:0016747">
    <property type="term" value="F:acyltransferase activity, transferring groups other than amino-acyl groups"/>
    <property type="evidence" value="ECO:0007669"/>
    <property type="project" value="InterPro"/>
</dbReference>
<dbReference type="Proteomes" id="UP000216188">
    <property type="component" value="Unassembled WGS sequence"/>
</dbReference>
<dbReference type="Gene3D" id="3.40.630.30">
    <property type="match status" value="1"/>
</dbReference>
<protein>
    <submittedName>
        <fullName evidence="3">Acetyltransferase family protein</fullName>
    </submittedName>
    <submittedName>
        <fullName evidence="2">N-acetyltransferase</fullName>
    </submittedName>
</protein>
<evidence type="ECO:0000313" key="4">
    <source>
        <dbReference type="Proteomes" id="UP000216188"/>
    </source>
</evidence>
<dbReference type="PROSITE" id="PS51186">
    <property type="entry name" value="GNAT"/>
    <property type="match status" value="1"/>
</dbReference>